<dbReference type="EMBL" id="MTHB01000159">
    <property type="protein sequence ID" value="OXC75868.1"/>
    <property type="molecule type" value="Genomic_DNA"/>
</dbReference>
<evidence type="ECO:0000313" key="1">
    <source>
        <dbReference type="EMBL" id="OXC75868.1"/>
    </source>
</evidence>
<dbReference type="Proteomes" id="UP000214720">
    <property type="component" value="Unassembled WGS sequence"/>
</dbReference>
<sequence length="51" mass="5589">MKQALQELCHACGSASPHWRNACFPFPFTLQRIDLKMPCAVLAVLSSAPDS</sequence>
<proteinExistence type="predicted"/>
<evidence type="ECO:0000313" key="2">
    <source>
        <dbReference type="Proteomes" id="UP000214720"/>
    </source>
</evidence>
<dbReference type="AlphaFoldDB" id="A0A226WZ21"/>
<gene>
    <name evidence="1" type="ORF">BSU04_24440</name>
</gene>
<comment type="caution">
    <text evidence="1">The sequence shown here is derived from an EMBL/GenBank/DDBJ whole genome shotgun (WGS) entry which is preliminary data.</text>
</comment>
<accession>A0A226WZ21</accession>
<name>A0A226WZ21_CABSO</name>
<organism evidence="1 2">
    <name type="scientific">Caballeronia sordidicola</name>
    <name type="common">Burkholderia sordidicola</name>
    <dbReference type="NCBI Taxonomy" id="196367"/>
    <lineage>
        <taxon>Bacteria</taxon>
        <taxon>Pseudomonadati</taxon>
        <taxon>Pseudomonadota</taxon>
        <taxon>Betaproteobacteria</taxon>
        <taxon>Burkholderiales</taxon>
        <taxon>Burkholderiaceae</taxon>
        <taxon>Caballeronia</taxon>
    </lineage>
</organism>
<reference evidence="2" key="1">
    <citation type="submission" date="2017-01" db="EMBL/GenBank/DDBJ databases">
        <title>Genome Analysis of Deinococcus marmoris KOPRI26562.</title>
        <authorList>
            <person name="Kim J.H."/>
            <person name="Oh H.-M."/>
        </authorList>
    </citation>
    <scope>NUCLEOTIDE SEQUENCE [LARGE SCALE GENOMIC DNA]</scope>
    <source>
        <strain evidence="2">PAMC 26633</strain>
    </source>
</reference>
<protein>
    <submittedName>
        <fullName evidence="1">Uncharacterized protein</fullName>
    </submittedName>
</protein>